<evidence type="ECO:0000256" key="1">
    <source>
        <dbReference type="SAM" id="MobiDB-lite"/>
    </source>
</evidence>
<feature type="chain" id="PRO_5008583115" evidence="2">
    <location>
        <begin position="24"/>
        <end position="339"/>
    </location>
</feature>
<reference evidence="3" key="1">
    <citation type="submission" date="2015-11" db="EMBL/GenBank/DDBJ databases">
        <title>De novo transcriptome assembly of four potential Pierce s Disease insect vectors from Arizona vineyards.</title>
        <authorList>
            <person name="Tassone E.E."/>
        </authorList>
    </citation>
    <scope>NUCLEOTIDE SEQUENCE</scope>
</reference>
<dbReference type="EMBL" id="GECZ01015526">
    <property type="protein sequence ID" value="JAS54243.1"/>
    <property type="molecule type" value="Transcribed_RNA"/>
</dbReference>
<feature type="signal peptide" evidence="2">
    <location>
        <begin position="1"/>
        <end position="23"/>
    </location>
</feature>
<feature type="compositionally biased region" description="Basic and acidic residues" evidence="1">
    <location>
        <begin position="100"/>
        <end position="110"/>
    </location>
</feature>
<sequence length="339" mass="38975">MKFGFQIFFCFLLFFKFDTGVSGELTAQSGPMHSTIGVLRNLFSNTSMVKLANGSSNSNEAEAEPGMYEHVREPRCAKPQHSPEIFRVEYVPNYMAPEVQRARKQQERSRQQPVHVLNYRPSPSDRWDRRKPASSVSKVVMPVQSRNVQPLTFNPERRNRISHPRSSLINRDGHVLRGNLNSDAPRGRIPVRNPNTGPTNYRYFQGRNSNSSVANQFRRPNYDQNRNFQSRIDTNKVRNVSVQNFNSGMPNRNTHVAQPKHNIAQNRSFVWPRSGYISQPNHSGKKPLVGDHQNGVQKQQQAYNPGVSSPRASRRYNIKVKPEVFTHINRPYKTLQQPQ</sequence>
<evidence type="ECO:0000313" key="3">
    <source>
        <dbReference type="EMBL" id="JAS54243.1"/>
    </source>
</evidence>
<proteinExistence type="predicted"/>
<dbReference type="AlphaFoldDB" id="A0A1B6FW22"/>
<name>A0A1B6FW22_9HEMI</name>
<evidence type="ECO:0000256" key="2">
    <source>
        <dbReference type="SAM" id="SignalP"/>
    </source>
</evidence>
<keyword evidence="2" id="KW-0732">Signal</keyword>
<feature type="compositionally biased region" description="Polar residues" evidence="1">
    <location>
        <begin position="294"/>
        <end position="311"/>
    </location>
</feature>
<feature type="region of interest" description="Disordered" evidence="1">
    <location>
        <begin position="99"/>
        <end position="137"/>
    </location>
</feature>
<accession>A0A1B6FW22</accession>
<organism evidence="3">
    <name type="scientific">Cuerna arida</name>
    <dbReference type="NCBI Taxonomy" id="1464854"/>
    <lineage>
        <taxon>Eukaryota</taxon>
        <taxon>Metazoa</taxon>
        <taxon>Ecdysozoa</taxon>
        <taxon>Arthropoda</taxon>
        <taxon>Hexapoda</taxon>
        <taxon>Insecta</taxon>
        <taxon>Pterygota</taxon>
        <taxon>Neoptera</taxon>
        <taxon>Paraneoptera</taxon>
        <taxon>Hemiptera</taxon>
        <taxon>Auchenorrhyncha</taxon>
        <taxon>Membracoidea</taxon>
        <taxon>Cicadellidae</taxon>
        <taxon>Cicadellinae</taxon>
        <taxon>Proconiini</taxon>
        <taxon>Cuerna</taxon>
    </lineage>
</organism>
<feature type="region of interest" description="Disordered" evidence="1">
    <location>
        <begin position="285"/>
        <end position="314"/>
    </location>
</feature>
<gene>
    <name evidence="3" type="ORF">g.15095</name>
</gene>
<protein>
    <submittedName>
        <fullName evidence="3">Uncharacterized protein</fullName>
    </submittedName>
</protein>
<feature type="region of interest" description="Disordered" evidence="1">
    <location>
        <begin position="178"/>
        <end position="199"/>
    </location>
</feature>